<evidence type="ECO:0000256" key="2">
    <source>
        <dbReference type="ARBA" id="ARBA00023125"/>
    </source>
</evidence>
<gene>
    <name evidence="5" type="ORF">SAMN04487996_116147</name>
</gene>
<evidence type="ECO:0000313" key="6">
    <source>
        <dbReference type="Proteomes" id="UP000198748"/>
    </source>
</evidence>
<dbReference type="Gene3D" id="1.10.10.60">
    <property type="entry name" value="Homeodomain-like"/>
    <property type="match status" value="1"/>
</dbReference>
<dbReference type="Proteomes" id="UP000198748">
    <property type="component" value="Unassembled WGS sequence"/>
</dbReference>
<organism evidence="5 6">
    <name type="scientific">Dyadobacter soli</name>
    <dbReference type="NCBI Taxonomy" id="659014"/>
    <lineage>
        <taxon>Bacteria</taxon>
        <taxon>Pseudomonadati</taxon>
        <taxon>Bacteroidota</taxon>
        <taxon>Cytophagia</taxon>
        <taxon>Cytophagales</taxon>
        <taxon>Spirosomataceae</taxon>
        <taxon>Dyadobacter</taxon>
    </lineage>
</organism>
<dbReference type="STRING" id="659014.SAMN04487996_116147"/>
<keyword evidence="1" id="KW-0805">Transcription regulation</keyword>
<dbReference type="InterPro" id="IPR018060">
    <property type="entry name" value="HTH_AraC"/>
</dbReference>
<dbReference type="PANTHER" id="PTHR43280">
    <property type="entry name" value="ARAC-FAMILY TRANSCRIPTIONAL REGULATOR"/>
    <property type="match status" value="1"/>
</dbReference>
<name>A0A1G7SLP9_9BACT</name>
<keyword evidence="3" id="KW-0804">Transcription</keyword>
<dbReference type="EMBL" id="FNAN01000016">
    <property type="protein sequence ID" value="SDG23995.1"/>
    <property type="molecule type" value="Genomic_DNA"/>
</dbReference>
<reference evidence="6" key="1">
    <citation type="submission" date="2016-10" db="EMBL/GenBank/DDBJ databases">
        <authorList>
            <person name="Varghese N."/>
            <person name="Submissions S."/>
        </authorList>
    </citation>
    <scope>NUCLEOTIDE SEQUENCE [LARGE SCALE GENOMIC DNA]</scope>
    <source>
        <strain evidence="6">DSM 25329</strain>
    </source>
</reference>
<dbReference type="InterPro" id="IPR009057">
    <property type="entry name" value="Homeodomain-like_sf"/>
</dbReference>
<evidence type="ECO:0000313" key="5">
    <source>
        <dbReference type="EMBL" id="SDG23995.1"/>
    </source>
</evidence>
<dbReference type="OrthoDB" id="948840at2"/>
<sequence length="263" mass="29604">MKDFPLITTRDTPVIQAIHPGEAVPKLSNSYRLLWLETPYHTSTRRLLIQPPGKPLARQDIFECSGCVVSFAEEFLLMFGFEDSGPFRITAALPATLDISNCLTSRTIERTIASLKRQSHQLPKGSLVLSGLLKILLVSVTRIFEQAGQDRGTCVDQRVFERFIDLIRQRNLSKKGMQDYARALSIRPDVLSETIKRVSGYPASHHIYQHIIRTAKHAAIGSGSTMKEVAFALGFKDVAHFSKFFRNKAGMTFSDYKKAYQVL</sequence>
<dbReference type="GO" id="GO:0003700">
    <property type="term" value="F:DNA-binding transcription factor activity"/>
    <property type="evidence" value="ECO:0007669"/>
    <property type="project" value="InterPro"/>
</dbReference>
<dbReference type="SMART" id="SM00342">
    <property type="entry name" value="HTH_ARAC"/>
    <property type="match status" value="1"/>
</dbReference>
<feature type="domain" description="HTH araC/xylS-type" evidence="4">
    <location>
        <begin position="161"/>
        <end position="259"/>
    </location>
</feature>
<protein>
    <submittedName>
        <fullName evidence="5">AraC-type DNA-binding protein</fullName>
    </submittedName>
</protein>
<dbReference type="PROSITE" id="PS01124">
    <property type="entry name" value="HTH_ARAC_FAMILY_2"/>
    <property type="match status" value="1"/>
</dbReference>
<dbReference type="AlphaFoldDB" id="A0A1G7SLP9"/>
<keyword evidence="2 5" id="KW-0238">DNA-binding</keyword>
<evidence type="ECO:0000256" key="3">
    <source>
        <dbReference type="ARBA" id="ARBA00023163"/>
    </source>
</evidence>
<dbReference type="GO" id="GO:0043565">
    <property type="term" value="F:sequence-specific DNA binding"/>
    <property type="evidence" value="ECO:0007669"/>
    <property type="project" value="InterPro"/>
</dbReference>
<dbReference type="PANTHER" id="PTHR43280:SF32">
    <property type="entry name" value="TRANSCRIPTIONAL REGULATORY PROTEIN"/>
    <property type="match status" value="1"/>
</dbReference>
<evidence type="ECO:0000259" key="4">
    <source>
        <dbReference type="PROSITE" id="PS01124"/>
    </source>
</evidence>
<evidence type="ECO:0000256" key="1">
    <source>
        <dbReference type="ARBA" id="ARBA00023015"/>
    </source>
</evidence>
<proteinExistence type="predicted"/>
<keyword evidence="6" id="KW-1185">Reference proteome</keyword>
<dbReference type="RefSeq" id="WP_090155721.1">
    <property type="nucleotide sequence ID" value="NZ_FNAN01000016.1"/>
</dbReference>
<dbReference type="SUPFAM" id="SSF46689">
    <property type="entry name" value="Homeodomain-like"/>
    <property type="match status" value="1"/>
</dbReference>
<dbReference type="Pfam" id="PF12833">
    <property type="entry name" value="HTH_18"/>
    <property type="match status" value="1"/>
</dbReference>
<accession>A0A1G7SLP9</accession>